<dbReference type="AlphaFoldDB" id="X1CM98"/>
<dbReference type="EMBL" id="BART01023570">
    <property type="protein sequence ID" value="GAG94112.1"/>
    <property type="molecule type" value="Genomic_DNA"/>
</dbReference>
<protein>
    <submittedName>
        <fullName evidence="1">Uncharacterized protein</fullName>
    </submittedName>
</protein>
<evidence type="ECO:0000313" key="1">
    <source>
        <dbReference type="EMBL" id="GAG94112.1"/>
    </source>
</evidence>
<reference evidence="1" key="1">
    <citation type="journal article" date="2014" name="Front. Microbiol.">
        <title>High frequency of phylogenetically diverse reductive dehalogenase-homologous genes in deep subseafloor sedimentary metagenomes.</title>
        <authorList>
            <person name="Kawai M."/>
            <person name="Futagami T."/>
            <person name="Toyoda A."/>
            <person name="Takaki Y."/>
            <person name="Nishi S."/>
            <person name="Hori S."/>
            <person name="Arai W."/>
            <person name="Tsubouchi T."/>
            <person name="Morono Y."/>
            <person name="Uchiyama I."/>
            <person name="Ito T."/>
            <person name="Fujiyama A."/>
            <person name="Inagaki F."/>
            <person name="Takami H."/>
        </authorList>
    </citation>
    <scope>NUCLEOTIDE SEQUENCE</scope>
    <source>
        <strain evidence="1">Expedition CK06-06</strain>
    </source>
</reference>
<gene>
    <name evidence="1" type="ORF">S01H4_42841</name>
</gene>
<comment type="caution">
    <text evidence="1">The sequence shown here is derived from an EMBL/GenBank/DDBJ whole genome shotgun (WGS) entry which is preliminary data.</text>
</comment>
<feature type="non-terminal residue" evidence="1">
    <location>
        <position position="48"/>
    </location>
</feature>
<organism evidence="1">
    <name type="scientific">marine sediment metagenome</name>
    <dbReference type="NCBI Taxonomy" id="412755"/>
    <lineage>
        <taxon>unclassified sequences</taxon>
        <taxon>metagenomes</taxon>
        <taxon>ecological metagenomes</taxon>
    </lineage>
</organism>
<proteinExistence type="predicted"/>
<name>X1CM98_9ZZZZ</name>
<sequence>MWPDNPYQTDFVTETKEIAGQTPFYTGRIPWADGAIKYFESCDEEKFP</sequence>
<accession>X1CM98</accession>